<dbReference type="SMART" id="SM00028">
    <property type="entry name" value="TPR"/>
    <property type="match status" value="2"/>
</dbReference>
<dbReference type="EMBL" id="SOJN01000142">
    <property type="protein sequence ID" value="TET44010.1"/>
    <property type="molecule type" value="Genomic_DNA"/>
</dbReference>
<dbReference type="PROSITE" id="PS50293">
    <property type="entry name" value="TPR_REGION"/>
    <property type="match status" value="1"/>
</dbReference>
<dbReference type="SUPFAM" id="SSF48452">
    <property type="entry name" value="TPR-like"/>
    <property type="match status" value="1"/>
</dbReference>
<accession>A0A523UN94</accession>
<evidence type="ECO:0000256" key="1">
    <source>
        <dbReference type="PROSITE-ProRule" id="PRU00339"/>
    </source>
</evidence>
<comment type="caution">
    <text evidence="2">The sequence shown here is derived from an EMBL/GenBank/DDBJ whole genome shotgun (WGS) entry which is preliminary data.</text>
</comment>
<evidence type="ECO:0000313" key="2">
    <source>
        <dbReference type="EMBL" id="TET44010.1"/>
    </source>
</evidence>
<dbReference type="Gene3D" id="1.25.40.10">
    <property type="entry name" value="Tetratricopeptide repeat domain"/>
    <property type="match status" value="1"/>
</dbReference>
<proteinExistence type="predicted"/>
<feature type="repeat" description="TPR" evidence="1">
    <location>
        <begin position="49"/>
        <end position="82"/>
    </location>
</feature>
<evidence type="ECO:0000313" key="3">
    <source>
        <dbReference type="Proteomes" id="UP000315525"/>
    </source>
</evidence>
<name>A0A523UN94_UNCT6</name>
<dbReference type="InterPro" id="IPR019734">
    <property type="entry name" value="TPR_rpt"/>
</dbReference>
<organism evidence="2 3">
    <name type="scientific">candidate division TA06 bacterium</name>
    <dbReference type="NCBI Taxonomy" id="2250710"/>
    <lineage>
        <taxon>Bacteria</taxon>
        <taxon>Bacteria division TA06</taxon>
    </lineage>
</organism>
<dbReference type="Pfam" id="PF13414">
    <property type="entry name" value="TPR_11"/>
    <property type="match status" value="1"/>
</dbReference>
<dbReference type="AlphaFoldDB" id="A0A523UN94"/>
<reference evidence="2 3" key="1">
    <citation type="submission" date="2019-03" db="EMBL/GenBank/DDBJ databases">
        <title>Metabolic potential of uncultured bacteria and archaea associated with petroleum seepage in deep-sea sediments.</title>
        <authorList>
            <person name="Dong X."/>
            <person name="Hubert C."/>
        </authorList>
    </citation>
    <scope>NUCLEOTIDE SEQUENCE [LARGE SCALE GENOMIC DNA]</scope>
    <source>
        <strain evidence="2">E44_bin18</strain>
    </source>
</reference>
<keyword evidence="1" id="KW-0802">TPR repeat</keyword>
<feature type="repeat" description="TPR" evidence="1">
    <location>
        <begin position="15"/>
        <end position="48"/>
    </location>
</feature>
<dbReference type="Proteomes" id="UP000315525">
    <property type="component" value="Unassembled WGS sequence"/>
</dbReference>
<dbReference type="InterPro" id="IPR011990">
    <property type="entry name" value="TPR-like_helical_dom_sf"/>
</dbReference>
<protein>
    <submittedName>
        <fullName evidence="2">Tetratricopeptide repeat protein</fullName>
    </submittedName>
</protein>
<dbReference type="PROSITE" id="PS50005">
    <property type="entry name" value="TPR"/>
    <property type="match status" value="2"/>
</dbReference>
<sequence length="95" mass="11087">MKKEQDKEENPEEMARERLELGKFYFLNQRYEEAIDQLKKALTFQKDSADIYFNLGVVYEAINQVADAKDSFEKALNLQPNMKSAQEHLDKLVGV</sequence>
<gene>
    <name evidence="2" type="ORF">E3J62_11760</name>
</gene>